<organism evidence="1 2">
    <name type="scientific">Alterirhizorhabdus solaris</name>
    <dbReference type="NCBI Taxonomy" id="2529389"/>
    <lineage>
        <taxon>Bacteria</taxon>
        <taxon>Pseudomonadati</taxon>
        <taxon>Pseudomonadota</taxon>
        <taxon>Alphaproteobacteria</taxon>
        <taxon>Sphingomonadales</taxon>
        <taxon>Rhizorhabdaceae</taxon>
        <taxon>Alterirhizorhabdus</taxon>
    </lineage>
</organism>
<reference evidence="1 2" key="1">
    <citation type="submission" date="2019-07" db="EMBL/GenBank/DDBJ databases">
        <title>Sphingomonas solaris sp. nov., isolated from a solar panel from Boston, Massachusetts.</title>
        <authorList>
            <person name="Tanner K."/>
            <person name="Pascual J."/>
            <person name="Mancuso C."/>
            <person name="Pereto J."/>
            <person name="Khalil A."/>
            <person name="Vilanova C."/>
        </authorList>
    </citation>
    <scope>NUCLEOTIDE SEQUENCE [LARGE SCALE GENOMIC DNA]</scope>
    <source>
        <strain evidence="1 2">R4DWN</strain>
    </source>
</reference>
<gene>
    <name evidence="1" type="ORF">FOY91_19710</name>
</gene>
<protein>
    <submittedName>
        <fullName evidence="1">Uncharacterized protein</fullName>
    </submittedName>
</protein>
<sequence>MTGQALPVSPRLGGYGPVRLEMTQAEAKRVLNSIAGDVVFLPTSADHPLNDMADSRLDRMAVMTPWEDVYVGRLDTNTLIQVGTHGGRVVAVMLRTRLAAQGPACRSAFMALVKRNEAEFGPVPVADMPGNSQLFSNGMVDFDGWKLRLGRIQTGASCNLTADYVSNSDSKIEASWRARLP</sequence>
<proteinExistence type="predicted"/>
<accession>A0A558QT12</accession>
<dbReference type="EMBL" id="VNIM01000137">
    <property type="protein sequence ID" value="TVV70187.1"/>
    <property type="molecule type" value="Genomic_DNA"/>
</dbReference>
<name>A0A558QT12_9SPHN</name>
<evidence type="ECO:0000313" key="1">
    <source>
        <dbReference type="EMBL" id="TVV70187.1"/>
    </source>
</evidence>
<comment type="caution">
    <text evidence="1">The sequence shown here is derived from an EMBL/GenBank/DDBJ whole genome shotgun (WGS) entry which is preliminary data.</text>
</comment>
<dbReference type="AlphaFoldDB" id="A0A558QT12"/>
<dbReference type="RefSeq" id="WP_145155544.1">
    <property type="nucleotide sequence ID" value="NZ_VNIM01000137.1"/>
</dbReference>
<keyword evidence="2" id="KW-1185">Reference proteome</keyword>
<evidence type="ECO:0000313" key="2">
    <source>
        <dbReference type="Proteomes" id="UP000318681"/>
    </source>
</evidence>
<dbReference type="Proteomes" id="UP000318681">
    <property type="component" value="Unassembled WGS sequence"/>
</dbReference>